<keyword evidence="3" id="KW-1185">Reference proteome</keyword>
<organism evidence="2 3">
    <name type="scientific">Leptospira ilyithenensis</name>
    <dbReference type="NCBI Taxonomy" id="2484901"/>
    <lineage>
        <taxon>Bacteria</taxon>
        <taxon>Pseudomonadati</taxon>
        <taxon>Spirochaetota</taxon>
        <taxon>Spirochaetia</taxon>
        <taxon>Leptospirales</taxon>
        <taxon>Leptospiraceae</taxon>
        <taxon>Leptospira</taxon>
    </lineage>
</organism>
<accession>A0A4V3JWK5</accession>
<proteinExistence type="predicted"/>
<protein>
    <recommendedName>
        <fullName evidence="1">Integrase catalytic domain-containing protein</fullName>
    </recommendedName>
</protein>
<name>A0A4V3JWK5_9LEPT</name>
<dbReference type="InterPro" id="IPR001584">
    <property type="entry name" value="Integrase_cat-core"/>
</dbReference>
<dbReference type="Proteomes" id="UP000298264">
    <property type="component" value="Unassembled WGS sequence"/>
</dbReference>
<comment type="caution">
    <text evidence="2">The sequence shown here is derived from an EMBL/GenBank/DDBJ whole genome shotgun (WGS) entry which is preliminary data.</text>
</comment>
<feature type="non-terminal residue" evidence="2">
    <location>
        <position position="1"/>
    </location>
</feature>
<evidence type="ECO:0000313" key="3">
    <source>
        <dbReference type="Proteomes" id="UP000298264"/>
    </source>
</evidence>
<dbReference type="EMBL" id="RQHV01000067">
    <property type="protein sequence ID" value="TGN06430.1"/>
    <property type="molecule type" value="Genomic_DNA"/>
</dbReference>
<feature type="domain" description="Integrase catalytic" evidence="1">
    <location>
        <begin position="2"/>
        <end position="23"/>
    </location>
</feature>
<dbReference type="AlphaFoldDB" id="A0A4V3JWK5"/>
<sequence length="24" mass="2944">AESFFSTLKREFTNHRRFKNLDEA</sequence>
<evidence type="ECO:0000313" key="2">
    <source>
        <dbReference type="EMBL" id="TGN06430.1"/>
    </source>
</evidence>
<reference evidence="2" key="1">
    <citation type="journal article" date="2019" name="PLoS Negl. Trop. Dis.">
        <title>Revisiting the worldwide diversity of Leptospira species in the environment.</title>
        <authorList>
            <person name="Vincent A.T."/>
            <person name="Schiettekatte O."/>
            <person name="Bourhy P."/>
            <person name="Veyrier F.J."/>
            <person name="Picardeau M."/>
        </authorList>
    </citation>
    <scope>NUCLEOTIDE SEQUENCE [LARGE SCALE GENOMIC DNA]</scope>
    <source>
        <strain evidence="2">201400974</strain>
    </source>
</reference>
<dbReference type="Pfam" id="PF13333">
    <property type="entry name" value="rve_2"/>
    <property type="match status" value="1"/>
</dbReference>
<evidence type="ECO:0000259" key="1">
    <source>
        <dbReference type="Pfam" id="PF13333"/>
    </source>
</evidence>
<gene>
    <name evidence="2" type="ORF">EHS11_19695</name>
</gene>